<keyword evidence="1" id="KW-0469">Meiosis</keyword>
<comment type="caution">
    <text evidence="4">The sequence shown here is derived from an EMBL/GenBank/DDBJ whole genome shotgun (WGS) entry which is preliminary data.</text>
</comment>
<dbReference type="PANTHER" id="PTHR38487">
    <property type="entry name" value="TESTIS EXPRESSED 11"/>
    <property type="match status" value="1"/>
</dbReference>
<name>A0AAV4AFZ8_9GAST</name>
<evidence type="ECO:0000313" key="5">
    <source>
        <dbReference type="Proteomes" id="UP000735302"/>
    </source>
</evidence>
<protein>
    <recommendedName>
        <fullName evidence="2">Protein ZIP4 homolog</fullName>
    </recommendedName>
</protein>
<dbReference type="GO" id="GO:0051321">
    <property type="term" value="P:meiotic cell cycle"/>
    <property type="evidence" value="ECO:0007669"/>
    <property type="project" value="UniProtKB-KW"/>
</dbReference>
<dbReference type="PANTHER" id="PTHR38487:SF1">
    <property type="entry name" value="PROTEIN ZIP4 HOMOLOG"/>
    <property type="match status" value="1"/>
</dbReference>
<sequence>MLRKLICWSDLKPKVNAYIQTIWQENWDAEGGKQAPRSTPLLGEDLSKRGEGAGGRKLEMKFMQNENTEAFAAVKKAEEMAPKFPVEAFNLSMLCYNFGVDCHHLKNFQTGISWLRESHNISKDTIEPNPKTQARTLRLLANCYLQAKCKGWKEAALTAVSLANQVGDVLFAFKCNLAI</sequence>
<evidence type="ECO:0000256" key="3">
    <source>
        <dbReference type="SAM" id="MobiDB-lite"/>
    </source>
</evidence>
<organism evidence="4 5">
    <name type="scientific">Plakobranchus ocellatus</name>
    <dbReference type="NCBI Taxonomy" id="259542"/>
    <lineage>
        <taxon>Eukaryota</taxon>
        <taxon>Metazoa</taxon>
        <taxon>Spiralia</taxon>
        <taxon>Lophotrochozoa</taxon>
        <taxon>Mollusca</taxon>
        <taxon>Gastropoda</taxon>
        <taxon>Heterobranchia</taxon>
        <taxon>Euthyneura</taxon>
        <taxon>Panpulmonata</taxon>
        <taxon>Sacoglossa</taxon>
        <taxon>Placobranchoidea</taxon>
        <taxon>Plakobranchidae</taxon>
        <taxon>Plakobranchus</taxon>
    </lineage>
</organism>
<dbReference type="AlphaFoldDB" id="A0AAV4AFZ8"/>
<evidence type="ECO:0000313" key="4">
    <source>
        <dbReference type="EMBL" id="GFO05670.1"/>
    </source>
</evidence>
<gene>
    <name evidence="4" type="ORF">PoB_003217500</name>
</gene>
<reference evidence="4 5" key="1">
    <citation type="journal article" date="2021" name="Elife">
        <title>Chloroplast acquisition without the gene transfer in kleptoplastic sea slugs, Plakobranchus ocellatus.</title>
        <authorList>
            <person name="Maeda T."/>
            <person name="Takahashi S."/>
            <person name="Yoshida T."/>
            <person name="Shimamura S."/>
            <person name="Takaki Y."/>
            <person name="Nagai Y."/>
            <person name="Toyoda A."/>
            <person name="Suzuki Y."/>
            <person name="Arimoto A."/>
            <person name="Ishii H."/>
            <person name="Satoh N."/>
            <person name="Nishiyama T."/>
            <person name="Hasebe M."/>
            <person name="Maruyama T."/>
            <person name="Minagawa J."/>
            <person name="Obokata J."/>
            <person name="Shigenobu S."/>
        </authorList>
    </citation>
    <scope>NUCLEOTIDE SEQUENCE [LARGE SCALE GENOMIC DNA]</scope>
</reference>
<evidence type="ECO:0000256" key="1">
    <source>
        <dbReference type="ARBA" id="ARBA00023254"/>
    </source>
</evidence>
<feature type="region of interest" description="Disordered" evidence="3">
    <location>
        <begin position="30"/>
        <end position="52"/>
    </location>
</feature>
<accession>A0AAV4AFZ8</accession>
<dbReference type="SUPFAM" id="SSF48452">
    <property type="entry name" value="TPR-like"/>
    <property type="match status" value="1"/>
</dbReference>
<proteinExistence type="predicted"/>
<dbReference type="Gene3D" id="1.25.40.10">
    <property type="entry name" value="Tetratricopeptide repeat domain"/>
    <property type="match status" value="1"/>
</dbReference>
<dbReference type="EMBL" id="BLXT01003750">
    <property type="protein sequence ID" value="GFO05670.1"/>
    <property type="molecule type" value="Genomic_DNA"/>
</dbReference>
<dbReference type="Pfam" id="PF08631">
    <property type="entry name" value="SPO22"/>
    <property type="match status" value="1"/>
</dbReference>
<dbReference type="Proteomes" id="UP000735302">
    <property type="component" value="Unassembled WGS sequence"/>
</dbReference>
<dbReference type="InterPro" id="IPR011990">
    <property type="entry name" value="TPR-like_helical_dom_sf"/>
</dbReference>
<evidence type="ECO:0000256" key="2">
    <source>
        <dbReference type="ARBA" id="ARBA00031845"/>
    </source>
</evidence>
<dbReference type="InterPro" id="IPR013940">
    <property type="entry name" value="Spo22/ZIP4/TEX11"/>
</dbReference>
<keyword evidence="5" id="KW-1185">Reference proteome</keyword>